<evidence type="ECO:0000256" key="2">
    <source>
        <dbReference type="ARBA" id="ARBA00017562"/>
    </source>
</evidence>
<dbReference type="GO" id="GO:0003989">
    <property type="term" value="F:acetyl-CoA carboxylase activity"/>
    <property type="evidence" value="ECO:0007669"/>
    <property type="project" value="InterPro"/>
</dbReference>
<keyword evidence="4" id="KW-0276">Fatty acid metabolism</keyword>
<comment type="pathway">
    <text evidence="4">Lipid metabolism; fatty acid biosynthesis.</text>
</comment>
<dbReference type="UniPathway" id="UPA00094"/>
<keyword evidence="4" id="KW-0275">Fatty acid biosynthesis</keyword>
<name>A0A1E5IFD0_ENDTX</name>
<keyword evidence="4" id="KW-0443">Lipid metabolism</keyword>
<dbReference type="InterPro" id="IPR050709">
    <property type="entry name" value="Biotin_Carboxyl_Carrier/Decarb"/>
</dbReference>
<dbReference type="PANTHER" id="PTHR45266">
    <property type="entry name" value="OXALOACETATE DECARBOXYLASE ALPHA CHAIN"/>
    <property type="match status" value="1"/>
</dbReference>
<keyword evidence="4" id="KW-0444">Lipid biosynthesis</keyword>
<protein>
    <recommendedName>
        <fullName evidence="2 4">Biotin carboxyl carrier protein of acetyl-CoA carboxylase</fullName>
    </recommendedName>
</protein>
<comment type="function">
    <text evidence="1 4">This protein is a component of the acetyl coenzyme A carboxylase complex; first, biotin carboxylase catalyzes the carboxylation of the carrier protein and then the transcarboxylase transfers the carboxyl group to form malonyl-CoA.</text>
</comment>
<dbReference type="PRINTS" id="PR01071">
    <property type="entry name" value="ACOABIOTINCC"/>
</dbReference>
<dbReference type="AlphaFoldDB" id="A0A1E5IFD0"/>
<dbReference type="CDD" id="cd06850">
    <property type="entry name" value="biotinyl_domain"/>
    <property type="match status" value="1"/>
</dbReference>
<accession>A0A1E5IFD0</accession>
<dbReference type="GO" id="GO:0006633">
    <property type="term" value="P:fatty acid biosynthetic process"/>
    <property type="evidence" value="ECO:0007669"/>
    <property type="project" value="UniProtKB-UniPathway"/>
</dbReference>
<gene>
    <name evidence="6" type="ORF">ATZ36_10790</name>
</gene>
<dbReference type="EMBL" id="LNVX01000801">
    <property type="protein sequence ID" value="OEG69212.1"/>
    <property type="molecule type" value="Genomic_DNA"/>
</dbReference>
<reference evidence="6 7" key="1">
    <citation type="submission" date="2015-11" db="EMBL/GenBank/DDBJ databases">
        <title>Evidence for parallel genomic evolution in an endosymbiosis of termite gut flagellates.</title>
        <authorList>
            <person name="Zheng H."/>
        </authorList>
    </citation>
    <scope>NUCLEOTIDE SEQUENCE [LARGE SCALE GENOMIC DNA]</scope>
    <source>
        <strain evidence="6 7">CET450</strain>
    </source>
</reference>
<comment type="caution">
    <text evidence="6">The sequence shown here is derived from an EMBL/GenBank/DDBJ whole genome shotgun (WGS) entry which is preliminary data.</text>
</comment>
<evidence type="ECO:0000256" key="3">
    <source>
        <dbReference type="ARBA" id="ARBA00023267"/>
    </source>
</evidence>
<keyword evidence="3 4" id="KW-0092">Biotin</keyword>
<dbReference type="SUPFAM" id="SSF51230">
    <property type="entry name" value="Single hybrid motif"/>
    <property type="match status" value="1"/>
</dbReference>
<dbReference type="InterPro" id="IPR000089">
    <property type="entry name" value="Biotin_lipoyl"/>
</dbReference>
<dbReference type="PANTHER" id="PTHR45266:SF3">
    <property type="entry name" value="OXALOACETATE DECARBOXYLASE ALPHA CHAIN"/>
    <property type="match status" value="1"/>
</dbReference>
<dbReference type="Gene3D" id="2.40.50.100">
    <property type="match status" value="1"/>
</dbReference>
<evidence type="ECO:0000259" key="5">
    <source>
        <dbReference type="PROSITE" id="PS50968"/>
    </source>
</evidence>
<keyword evidence="7" id="KW-1185">Reference proteome</keyword>
<evidence type="ECO:0000256" key="1">
    <source>
        <dbReference type="ARBA" id="ARBA00003761"/>
    </source>
</evidence>
<evidence type="ECO:0000313" key="7">
    <source>
        <dbReference type="Proteomes" id="UP000095237"/>
    </source>
</evidence>
<dbReference type="GO" id="GO:0009317">
    <property type="term" value="C:acetyl-CoA carboxylase complex"/>
    <property type="evidence" value="ECO:0007669"/>
    <property type="project" value="InterPro"/>
</dbReference>
<dbReference type="PROSITE" id="PS50968">
    <property type="entry name" value="BIOTINYL_LIPOYL"/>
    <property type="match status" value="1"/>
</dbReference>
<dbReference type="InterPro" id="IPR001249">
    <property type="entry name" value="AcCoA_biotinCC"/>
</dbReference>
<evidence type="ECO:0000313" key="6">
    <source>
        <dbReference type="EMBL" id="OEG69212.1"/>
    </source>
</evidence>
<evidence type="ECO:0000256" key="4">
    <source>
        <dbReference type="RuleBase" id="RU364072"/>
    </source>
</evidence>
<dbReference type="InterPro" id="IPR011053">
    <property type="entry name" value="Single_hybrid_motif"/>
</dbReference>
<dbReference type="Pfam" id="PF00364">
    <property type="entry name" value="Biotin_lipoyl"/>
    <property type="match status" value="1"/>
</dbReference>
<sequence>MCSVLAPLFYEYEKVDGMVNDIKDEVKSLYEIMKEEKVQELEINSKNYSIFIKRKDRDENNQTIQKKQTIMQDIKEPVVSGETIKTPIVGVFYRSPSPSSPVFINEGDIVDIGKTVCIIEAMKVMNEIKTTFKAKILKVLAENGKPVSSGQDLFEVEKV</sequence>
<proteinExistence type="predicted"/>
<dbReference type="Proteomes" id="UP000095237">
    <property type="component" value="Unassembled WGS sequence"/>
</dbReference>
<feature type="domain" description="Lipoyl-binding" evidence="5">
    <location>
        <begin position="81"/>
        <end position="157"/>
    </location>
</feature>
<organism evidence="6 7">
    <name type="scientific">Endomicrobium trichonymphae</name>
    <dbReference type="NCBI Taxonomy" id="1408204"/>
    <lineage>
        <taxon>Bacteria</taxon>
        <taxon>Pseudomonadati</taxon>
        <taxon>Elusimicrobiota</taxon>
        <taxon>Endomicrobiia</taxon>
        <taxon>Endomicrobiales</taxon>
        <taxon>Endomicrobiaceae</taxon>
        <taxon>Candidatus Endomicrobiellum</taxon>
    </lineage>
</organism>